<keyword evidence="2 4" id="KW-0560">Oxidoreductase</keyword>
<dbReference type="InterPro" id="IPR016163">
    <property type="entry name" value="Ald_DH_C"/>
</dbReference>
<reference evidence="6 7" key="1">
    <citation type="submission" date="2020-05" db="EMBL/GenBank/DDBJ databases">
        <title>MicrobeNet Type strains.</title>
        <authorList>
            <person name="Nicholson A.C."/>
        </authorList>
    </citation>
    <scope>NUCLEOTIDE SEQUENCE [LARGE SCALE GENOMIC DNA]</scope>
    <source>
        <strain evidence="6 7">JCM 3224</strain>
    </source>
</reference>
<dbReference type="Pfam" id="PF00171">
    <property type="entry name" value="Aldedh"/>
    <property type="match status" value="1"/>
</dbReference>
<evidence type="ECO:0000259" key="5">
    <source>
        <dbReference type="Pfam" id="PF00171"/>
    </source>
</evidence>
<dbReference type="InterPro" id="IPR029510">
    <property type="entry name" value="Ald_DH_CS_GLU"/>
</dbReference>
<feature type="domain" description="Aldehyde dehydrogenase" evidence="5">
    <location>
        <begin position="26"/>
        <end position="479"/>
    </location>
</feature>
<gene>
    <name evidence="6" type="ORF">HLB23_11705</name>
</gene>
<dbReference type="InterPro" id="IPR016161">
    <property type="entry name" value="Ald_DH/histidinol_DH"/>
</dbReference>
<comment type="similarity">
    <text evidence="1 4">Belongs to the aldehyde dehydrogenase family.</text>
</comment>
<feature type="active site" evidence="3">
    <location>
        <position position="256"/>
    </location>
</feature>
<organism evidence="6 7">
    <name type="scientific">Nocardia uniformis</name>
    <dbReference type="NCBI Taxonomy" id="53432"/>
    <lineage>
        <taxon>Bacteria</taxon>
        <taxon>Bacillati</taxon>
        <taxon>Actinomycetota</taxon>
        <taxon>Actinomycetes</taxon>
        <taxon>Mycobacteriales</taxon>
        <taxon>Nocardiaceae</taxon>
        <taxon>Nocardia</taxon>
    </lineage>
</organism>
<dbReference type="InterPro" id="IPR016162">
    <property type="entry name" value="Ald_DH_N"/>
</dbReference>
<evidence type="ECO:0000256" key="3">
    <source>
        <dbReference type="PROSITE-ProRule" id="PRU10007"/>
    </source>
</evidence>
<keyword evidence="7" id="KW-1185">Reference proteome</keyword>
<name>A0A849C266_9NOCA</name>
<dbReference type="RefSeq" id="WP_067522813.1">
    <property type="nucleotide sequence ID" value="NZ_JABELX010000004.1"/>
</dbReference>
<protein>
    <submittedName>
        <fullName evidence="6">NAD-dependent succinate-semialdehyde dehydrogenase</fullName>
    </submittedName>
</protein>
<evidence type="ECO:0000256" key="1">
    <source>
        <dbReference type="ARBA" id="ARBA00009986"/>
    </source>
</evidence>
<evidence type="ECO:0000256" key="4">
    <source>
        <dbReference type="RuleBase" id="RU003345"/>
    </source>
</evidence>
<comment type="caution">
    <text evidence="6">The sequence shown here is derived from an EMBL/GenBank/DDBJ whole genome shotgun (WGS) entry which is preliminary data.</text>
</comment>
<dbReference type="AlphaFoldDB" id="A0A849C266"/>
<dbReference type="FunFam" id="3.40.605.10:FF:000026">
    <property type="entry name" value="Aldehyde dehydrogenase, putative"/>
    <property type="match status" value="1"/>
</dbReference>
<dbReference type="FunFam" id="3.40.309.10:FF:000004">
    <property type="entry name" value="Succinate-semialdehyde dehydrogenase I"/>
    <property type="match status" value="1"/>
</dbReference>
<dbReference type="PANTHER" id="PTHR43353:SF5">
    <property type="entry name" value="SUCCINATE-SEMIALDEHYDE DEHYDROGENASE, MITOCHONDRIAL"/>
    <property type="match status" value="1"/>
</dbReference>
<dbReference type="GO" id="GO:0004777">
    <property type="term" value="F:succinate-semialdehyde dehydrogenase (NAD+) activity"/>
    <property type="evidence" value="ECO:0007669"/>
    <property type="project" value="TreeGrafter"/>
</dbReference>
<dbReference type="CDD" id="cd07103">
    <property type="entry name" value="ALDH_F5_SSADH_GabD"/>
    <property type="match status" value="1"/>
</dbReference>
<dbReference type="EMBL" id="JABELX010000004">
    <property type="protein sequence ID" value="NNH70520.1"/>
    <property type="molecule type" value="Genomic_DNA"/>
</dbReference>
<dbReference type="InterPro" id="IPR015590">
    <property type="entry name" value="Aldehyde_DH_dom"/>
</dbReference>
<dbReference type="GO" id="GO:0009450">
    <property type="term" value="P:gamma-aminobutyric acid catabolic process"/>
    <property type="evidence" value="ECO:0007669"/>
    <property type="project" value="TreeGrafter"/>
</dbReference>
<dbReference type="Proteomes" id="UP000586827">
    <property type="component" value="Unassembled WGS sequence"/>
</dbReference>
<proteinExistence type="inferred from homology"/>
<accession>A0A849C266</accession>
<evidence type="ECO:0000313" key="7">
    <source>
        <dbReference type="Proteomes" id="UP000586827"/>
    </source>
</evidence>
<dbReference type="PANTHER" id="PTHR43353">
    <property type="entry name" value="SUCCINATE-SEMIALDEHYDE DEHYDROGENASE, MITOCHONDRIAL"/>
    <property type="match status" value="1"/>
</dbReference>
<dbReference type="InterPro" id="IPR050740">
    <property type="entry name" value="Aldehyde_DH_Superfamily"/>
</dbReference>
<dbReference type="FunFam" id="3.40.605.10:FF:000063">
    <property type="entry name" value="Succinate-semialdehyde dehydrogenase, mitochondrial"/>
    <property type="match status" value="1"/>
</dbReference>
<evidence type="ECO:0000313" key="6">
    <source>
        <dbReference type="EMBL" id="NNH70520.1"/>
    </source>
</evidence>
<dbReference type="Gene3D" id="3.40.605.10">
    <property type="entry name" value="Aldehyde Dehydrogenase, Chain A, domain 1"/>
    <property type="match status" value="1"/>
</dbReference>
<dbReference type="PROSITE" id="PS00687">
    <property type="entry name" value="ALDEHYDE_DEHYDR_GLU"/>
    <property type="match status" value="1"/>
</dbReference>
<dbReference type="SUPFAM" id="SSF53720">
    <property type="entry name" value="ALDH-like"/>
    <property type="match status" value="1"/>
</dbReference>
<dbReference type="Gene3D" id="3.40.309.10">
    <property type="entry name" value="Aldehyde Dehydrogenase, Chain A, domain 2"/>
    <property type="match status" value="1"/>
</dbReference>
<sequence length="482" mass="50559">MRDVAELLATVPTGLWIGGEQSPGVDTFAVHDPATGAVLAEVADATAADGARALDAAVAAQAGWAAAPARDRSEILRRAWELILERRDDFALLMTLEMGKPLAESQGEVTYGAEFLRWFAEEAVRVNGRYTHSPSGNGRILVTKGPVGPALAITPWNFPLAMGTRKIAPAFAAGCTMVVKPAAETPLTMLALGQVFADAGLPPGVLSILPTSHAARLTDPMFADHRLRKVTFTGSTAVGRILLAQSANRVLRTSMELGGNAPFVVFADADLDAAIAGAMAAKMRNNGEACTAANRFHVDNAVRTAFTARLTERMRSLRIGPGHLDDVQVGPLITAEQRDSVADLVRDAVAKGARVTTGGGYAPGPGWFYEPTVLDNVPADARILREEIFGPVAAIAGFDGEEAGIAAANDTEFGLAAYIYTADLGRALRVAEALETGMVGVNRGIISDVAAPFGGVKESGLGREAGTEGIEEYLETKYIALP</sequence>
<evidence type="ECO:0000256" key="2">
    <source>
        <dbReference type="ARBA" id="ARBA00023002"/>
    </source>
</evidence>